<evidence type="ECO:0000256" key="1">
    <source>
        <dbReference type="SAM" id="MobiDB-lite"/>
    </source>
</evidence>
<dbReference type="Pfam" id="PF00725">
    <property type="entry name" value="3HCDH"/>
    <property type="match status" value="1"/>
</dbReference>
<dbReference type="InterPro" id="IPR008927">
    <property type="entry name" value="6-PGluconate_DH-like_C_sf"/>
</dbReference>
<dbReference type="Gene3D" id="1.10.1040.10">
    <property type="entry name" value="N-(1-d-carboxylethyl)-l-norvaline Dehydrogenase, domain 2"/>
    <property type="match status" value="1"/>
</dbReference>
<reference evidence="3" key="1">
    <citation type="submission" date="2020-02" db="EMBL/GenBank/DDBJ databases">
        <authorList>
            <person name="Palmer J.M."/>
        </authorList>
    </citation>
    <scope>NUCLEOTIDE SEQUENCE</scope>
    <source>
        <strain evidence="3">EPUS1.4</strain>
        <tissue evidence="3">Thallus</tissue>
    </source>
</reference>
<dbReference type="EMBL" id="JAACFV010000006">
    <property type="protein sequence ID" value="KAF7513313.1"/>
    <property type="molecule type" value="Genomic_DNA"/>
</dbReference>
<dbReference type="InterPro" id="IPR011042">
    <property type="entry name" value="6-blade_b-propeller_TolB-like"/>
</dbReference>
<dbReference type="Proteomes" id="UP000606974">
    <property type="component" value="Unassembled WGS sequence"/>
</dbReference>
<dbReference type="PANTHER" id="PTHR48075:SF3">
    <property type="entry name" value="3-HYDROXYACYL-COA DEHYDROGENASE"/>
    <property type="match status" value="1"/>
</dbReference>
<sequence length="343" mass="36942">MGLITTVSHGSSKRMVMDRIWAAVKREVLTVLAEGVSRPEEVDTLRGEMLSDSTVGPCAMMDAEGLDEVIVAIEDEYVEERHLERTFTPDFLRWKDIQEGRFGAGSPKGGLQTAGKSAQSLPGSPTRMESKISLQAGRIFWTNMGVTGCKDGSIMPANLDGSNIQYIIPKGYVHTRKQLAIDHINSHLYFSDHEGLCVSRCNFGGSDKNAQIQTSDPANPDHARGPLCFCIGVTVDASTSTLYWTQEGPSKAGKGRIFRANMTTRPNCTSSSPSTSSSSSPTSPNASTTKSSNARNPSGWTDRGEHPDGNSLNVSCVGRDGRPGNPALAVMPERNIPTRHLSA</sequence>
<evidence type="ECO:0000313" key="3">
    <source>
        <dbReference type="EMBL" id="KAF7513313.1"/>
    </source>
</evidence>
<organism evidence="3 4">
    <name type="scientific">Endocarpon pusillum</name>
    <dbReference type="NCBI Taxonomy" id="364733"/>
    <lineage>
        <taxon>Eukaryota</taxon>
        <taxon>Fungi</taxon>
        <taxon>Dikarya</taxon>
        <taxon>Ascomycota</taxon>
        <taxon>Pezizomycotina</taxon>
        <taxon>Eurotiomycetes</taxon>
        <taxon>Chaetothyriomycetidae</taxon>
        <taxon>Verrucariales</taxon>
        <taxon>Verrucariaceae</taxon>
        <taxon>Endocarpon</taxon>
    </lineage>
</organism>
<evidence type="ECO:0000259" key="2">
    <source>
        <dbReference type="Pfam" id="PF00725"/>
    </source>
</evidence>
<feature type="domain" description="3-hydroxyacyl-CoA dehydrogenase C-terminal" evidence="2">
    <location>
        <begin position="15"/>
        <end position="111"/>
    </location>
</feature>
<dbReference type="SUPFAM" id="SSF48179">
    <property type="entry name" value="6-phosphogluconate dehydrogenase C-terminal domain-like"/>
    <property type="match status" value="1"/>
</dbReference>
<dbReference type="OrthoDB" id="5958943at2759"/>
<dbReference type="InterPro" id="IPR013328">
    <property type="entry name" value="6PGD_dom2"/>
</dbReference>
<accession>A0A8H7E9K9</accession>
<protein>
    <recommendedName>
        <fullName evidence="2">3-hydroxyacyl-CoA dehydrogenase C-terminal domain-containing protein</fullName>
    </recommendedName>
</protein>
<feature type="compositionally biased region" description="Polar residues" evidence="1">
    <location>
        <begin position="114"/>
        <end position="123"/>
    </location>
</feature>
<gene>
    <name evidence="3" type="ORF">GJ744_009734</name>
</gene>
<dbReference type="PANTHER" id="PTHR48075">
    <property type="entry name" value="3-HYDROXYACYL-COA DEHYDROGENASE FAMILY PROTEIN"/>
    <property type="match status" value="1"/>
</dbReference>
<dbReference type="SUPFAM" id="SSF63825">
    <property type="entry name" value="YWTD domain"/>
    <property type="match status" value="1"/>
</dbReference>
<proteinExistence type="predicted"/>
<dbReference type="Gene3D" id="2.120.10.30">
    <property type="entry name" value="TolB, C-terminal domain"/>
    <property type="match status" value="1"/>
</dbReference>
<dbReference type="GO" id="GO:0006631">
    <property type="term" value="P:fatty acid metabolic process"/>
    <property type="evidence" value="ECO:0007669"/>
    <property type="project" value="InterPro"/>
</dbReference>
<name>A0A8H7E9K9_9EURO</name>
<feature type="compositionally biased region" description="Low complexity" evidence="1">
    <location>
        <begin position="263"/>
        <end position="293"/>
    </location>
</feature>
<feature type="region of interest" description="Disordered" evidence="1">
    <location>
        <begin position="104"/>
        <end position="126"/>
    </location>
</feature>
<keyword evidence="4" id="KW-1185">Reference proteome</keyword>
<dbReference type="GO" id="GO:0016616">
    <property type="term" value="F:oxidoreductase activity, acting on the CH-OH group of donors, NAD or NADP as acceptor"/>
    <property type="evidence" value="ECO:0007669"/>
    <property type="project" value="InterPro"/>
</dbReference>
<feature type="region of interest" description="Disordered" evidence="1">
    <location>
        <begin position="263"/>
        <end position="343"/>
    </location>
</feature>
<dbReference type="InterPro" id="IPR006108">
    <property type="entry name" value="3HC_DH_C"/>
</dbReference>
<comment type="caution">
    <text evidence="3">The sequence shown here is derived from an EMBL/GenBank/DDBJ whole genome shotgun (WGS) entry which is preliminary data.</text>
</comment>
<evidence type="ECO:0000313" key="4">
    <source>
        <dbReference type="Proteomes" id="UP000606974"/>
    </source>
</evidence>
<dbReference type="AlphaFoldDB" id="A0A8H7E9K9"/>